<dbReference type="InterPro" id="IPR007110">
    <property type="entry name" value="Ig-like_dom"/>
</dbReference>
<dbReference type="Ensembl" id="ENSHHUT00000070112.1">
    <property type="protein sequence ID" value="ENSHHUP00000067832.1"/>
    <property type="gene ID" value="ENSHHUG00000039213.1"/>
</dbReference>
<name>A0A4W5PW68_9TELE</name>
<keyword evidence="3" id="KW-0472">Membrane</keyword>
<evidence type="ECO:0000313" key="6">
    <source>
        <dbReference type="Proteomes" id="UP000314982"/>
    </source>
</evidence>
<dbReference type="InterPro" id="IPR037055">
    <property type="entry name" value="MHC_I-like_Ag-recog_sf"/>
</dbReference>
<dbReference type="AlphaFoldDB" id="A0A4W5PW68"/>
<dbReference type="Proteomes" id="UP000314982">
    <property type="component" value="Unassembled WGS sequence"/>
</dbReference>
<dbReference type="GO" id="GO:0005615">
    <property type="term" value="C:extracellular space"/>
    <property type="evidence" value="ECO:0007669"/>
    <property type="project" value="TreeGrafter"/>
</dbReference>
<evidence type="ECO:0000259" key="4">
    <source>
        <dbReference type="PROSITE" id="PS50835"/>
    </source>
</evidence>
<feature type="domain" description="Ig-like" evidence="4">
    <location>
        <begin position="185"/>
        <end position="259"/>
    </location>
</feature>
<dbReference type="InterPro" id="IPR050208">
    <property type="entry name" value="MHC_class-I_related"/>
</dbReference>
<reference evidence="6" key="1">
    <citation type="submission" date="2018-06" db="EMBL/GenBank/DDBJ databases">
        <title>Genome assembly of Danube salmon.</title>
        <authorList>
            <person name="Macqueen D.J."/>
            <person name="Gundappa M.K."/>
        </authorList>
    </citation>
    <scope>NUCLEOTIDE SEQUENCE [LARGE SCALE GENOMIC DNA]</scope>
</reference>
<dbReference type="PANTHER" id="PTHR16675">
    <property type="entry name" value="MHC CLASS I-RELATED"/>
    <property type="match status" value="1"/>
</dbReference>
<protein>
    <recommendedName>
        <fullName evidence="4">Ig-like domain-containing protein</fullName>
    </recommendedName>
</protein>
<organism evidence="5 6">
    <name type="scientific">Hucho hucho</name>
    <name type="common">huchen</name>
    <dbReference type="NCBI Taxonomy" id="62062"/>
    <lineage>
        <taxon>Eukaryota</taxon>
        <taxon>Metazoa</taxon>
        <taxon>Chordata</taxon>
        <taxon>Craniata</taxon>
        <taxon>Vertebrata</taxon>
        <taxon>Euteleostomi</taxon>
        <taxon>Actinopterygii</taxon>
        <taxon>Neopterygii</taxon>
        <taxon>Teleostei</taxon>
        <taxon>Protacanthopterygii</taxon>
        <taxon>Salmoniformes</taxon>
        <taxon>Salmonidae</taxon>
        <taxon>Salmoninae</taxon>
        <taxon>Hucho</taxon>
    </lineage>
</organism>
<reference evidence="5" key="3">
    <citation type="submission" date="2025-09" db="UniProtKB">
        <authorList>
            <consortium name="Ensembl"/>
        </authorList>
    </citation>
    <scope>IDENTIFICATION</scope>
</reference>
<dbReference type="InterPro" id="IPR011162">
    <property type="entry name" value="MHC_I/II-like_Ag-recog"/>
</dbReference>
<evidence type="ECO:0000313" key="5">
    <source>
        <dbReference type="Ensembl" id="ENSHHUP00000067832.1"/>
    </source>
</evidence>
<keyword evidence="2" id="KW-0393">Immunoglobulin domain</keyword>
<dbReference type="Gene3D" id="2.60.40.10">
    <property type="entry name" value="Immunoglobulins"/>
    <property type="match status" value="1"/>
</dbReference>
<keyword evidence="1" id="KW-0325">Glycoprotein</keyword>
<dbReference type="PANTHER" id="PTHR16675:SF193">
    <property type="entry name" value="LOC571647 PROTEIN-RELATED"/>
    <property type="match status" value="1"/>
</dbReference>
<dbReference type="SUPFAM" id="SSF54452">
    <property type="entry name" value="MHC antigen-recognition domain"/>
    <property type="match status" value="1"/>
</dbReference>
<keyword evidence="3" id="KW-1133">Transmembrane helix</keyword>
<dbReference type="SMART" id="SM00407">
    <property type="entry name" value="IGc1"/>
    <property type="match status" value="1"/>
</dbReference>
<dbReference type="GO" id="GO:0006955">
    <property type="term" value="P:immune response"/>
    <property type="evidence" value="ECO:0007669"/>
    <property type="project" value="TreeGrafter"/>
</dbReference>
<dbReference type="PROSITE" id="PS50835">
    <property type="entry name" value="IG_LIKE"/>
    <property type="match status" value="1"/>
</dbReference>
<dbReference type="Pfam" id="PF00129">
    <property type="entry name" value="MHC_I"/>
    <property type="match status" value="1"/>
</dbReference>
<dbReference type="PROSITE" id="PS00290">
    <property type="entry name" value="IG_MHC"/>
    <property type="match status" value="1"/>
</dbReference>
<accession>A0A4W5PW68</accession>
<dbReference type="InterPro" id="IPR013783">
    <property type="entry name" value="Ig-like_fold"/>
</dbReference>
<reference evidence="5" key="2">
    <citation type="submission" date="2025-08" db="UniProtKB">
        <authorList>
            <consortium name="Ensembl"/>
        </authorList>
    </citation>
    <scope>IDENTIFICATION</scope>
</reference>
<feature type="transmembrane region" description="Helical" evidence="3">
    <location>
        <begin position="266"/>
        <end position="290"/>
    </location>
</feature>
<sequence>MDRRQIQTNYLNVKNVFSTDMYSLNYIYTALSKPVELPGIHEFTAMGLMNNKQIDYYDSVSKKKIPKQDWMKDKLPADYWEKALSHLSMYIVIIYLLFHLFFLSDVHILQWKHGCEIDQQPDGTLKFIKGIDQYSYDGDDFLAFDDATMQWVAPVDQALPTKRKWDGKEFSRSDCEYLLTLNRHVRLTCMVTGFYPKDVLMHIKKNGVPLTKHDGVQSAGVLPNDDETYQIRMSVQIPEADKETYECYVDHRTLKEPIVEKWGKVWFIWFSGVIDGSFVLILASVVLFVLCKRGTIGRS</sequence>
<proteinExistence type="predicted"/>
<dbReference type="InterPro" id="IPR003006">
    <property type="entry name" value="Ig/MHC_CS"/>
</dbReference>
<feature type="transmembrane region" description="Helical" evidence="3">
    <location>
        <begin position="83"/>
        <end position="102"/>
    </location>
</feature>
<evidence type="ECO:0000256" key="3">
    <source>
        <dbReference type="SAM" id="Phobius"/>
    </source>
</evidence>
<dbReference type="Gene3D" id="3.30.500.10">
    <property type="entry name" value="MHC class I-like antigen recognition-like"/>
    <property type="match status" value="1"/>
</dbReference>
<dbReference type="InterPro" id="IPR011161">
    <property type="entry name" value="MHC_I-like_Ag-recog"/>
</dbReference>
<dbReference type="FunFam" id="3.30.500.10:FF:000005">
    <property type="entry name" value="MHC class I antigen ZKA transcript variant 1"/>
    <property type="match status" value="1"/>
</dbReference>
<dbReference type="GeneTree" id="ENSGT01150000287002"/>
<evidence type="ECO:0000256" key="1">
    <source>
        <dbReference type="ARBA" id="ARBA00023180"/>
    </source>
</evidence>
<keyword evidence="3" id="KW-0812">Transmembrane</keyword>
<dbReference type="SUPFAM" id="SSF48726">
    <property type="entry name" value="Immunoglobulin"/>
    <property type="match status" value="1"/>
</dbReference>
<evidence type="ECO:0000256" key="2">
    <source>
        <dbReference type="ARBA" id="ARBA00023319"/>
    </source>
</evidence>
<dbReference type="InterPro" id="IPR003597">
    <property type="entry name" value="Ig_C1-set"/>
</dbReference>
<keyword evidence="6" id="KW-1185">Reference proteome</keyword>
<dbReference type="GO" id="GO:0009897">
    <property type="term" value="C:external side of plasma membrane"/>
    <property type="evidence" value="ECO:0007669"/>
    <property type="project" value="TreeGrafter"/>
</dbReference>
<dbReference type="InterPro" id="IPR036179">
    <property type="entry name" value="Ig-like_dom_sf"/>
</dbReference>